<dbReference type="Gramene" id="rna28834">
    <property type="protein sequence ID" value="RHN53874.1"/>
    <property type="gene ID" value="gene28834"/>
</dbReference>
<reference evidence="2" key="4">
    <citation type="journal article" date="2018" name="Nat. Plants">
        <title>Whole-genome landscape of Medicago truncatula symbiotic genes.</title>
        <authorList>
            <person name="Pecrix Y."/>
            <person name="Gamas P."/>
            <person name="Carrere S."/>
        </authorList>
    </citation>
    <scope>NUCLEOTIDE SEQUENCE</scope>
    <source>
        <tissue evidence="2">Leaves</tissue>
    </source>
</reference>
<evidence type="ECO:0000313" key="4">
    <source>
        <dbReference type="Proteomes" id="UP000002051"/>
    </source>
</evidence>
<reference evidence="1 4" key="1">
    <citation type="journal article" date="2011" name="Nature">
        <title>The Medicago genome provides insight into the evolution of rhizobial symbioses.</title>
        <authorList>
            <person name="Young N.D."/>
            <person name="Debelle F."/>
            <person name="Oldroyd G.E."/>
            <person name="Geurts R."/>
            <person name="Cannon S.B."/>
            <person name="Udvardi M.K."/>
            <person name="Benedito V.A."/>
            <person name="Mayer K.F."/>
            <person name="Gouzy J."/>
            <person name="Schoof H."/>
            <person name="Van de Peer Y."/>
            <person name="Proost S."/>
            <person name="Cook D.R."/>
            <person name="Meyers B.C."/>
            <person name="Spannagl M."/>
            <person name="Cheung F."/>
            <person name="De Mita S."/>
            <person name="Krishnakumar V."/>
            <person name="Gundlach H."/>
            <person name="Zhou S."/>
            <person name="Mudge J."/>
            <person name="Bharti A.K."/>
            <person name="Murray J.D."/>
            <person name="Naoumkina M.A."/>
            <person name="Rosen B."/>
            <person name="Silverstein K.A."/>
            <person name="Tang H."/>
            <person name="Rombauts S."/>
            <person name="Zhao P.X."/>
            <person name="Zhou P."/>
            <person name="Barbe V."/>
            <person name="Bardou P."/>
            <person name="Bechner M."/>
            <person name="Bellec A."/>
            <person name="Berger A."/>
            <person name="Berges H."/>
            <person name="Bidwell S."/>
            <person name="Bisseling T."/>
            <person name="Choisne N."/>
            <person name="Couloux A."/>
            <person name="Denny R."/>
            <person name="Deshpande S."/>
            <person name="Dai X."/>
            <person name="Doyle J.J."/>
            <person name="Dudez A.M."/>
            <person name="Farmer A.D."/>
            <person name="Fouteau S."/>
            <person name="Franken C."/>
            <person name="Gibelin C."/>
            <person name="Gish J."/>
            <person name="Goldstein S."/>
            <person name="Gonzalez A.J."/>
            <person name="Green P.J."/>
            <person name="Hallab A."/>
            <person name="Hartog M."/>
            <person name="Hua A."/>
            <person name="Humphray S.J."/>
            <person name="Jeong D.H."/>
            <person name="Jing Y."/>
            <person name="Jocker A."/>
            <person name="Kenton S.M."/>
            <person name="Kim D.J."/>
            <person name="Klee K."/>
            <person name="Lai H."/>
            <person name="Lang C."/>
            <person name="Lin S."/>
            <person name="Macmil S.L."/>
            <person name="Magdelenat G."/>
            <person name="Matthews L."/>
            <person name="McCorrison J."/>
            <person name="Monaghan E.L."/>
            <person name="Mun J.H."/>
            <person name="Najar F.Z."/>
            <person name="Nicholson C."/>
            <person name="Noirot C."/>
            <person name="O'Bleness M."/>
            <person name="Paule C.R."/>
            <person name="Poulain J."/>
            <person name="Prion F."/>
            <person name="Qin B."/>
            <person name="Qu C."/>
            <person name="Retzel E.F."/>
            <person name="Riddle C."/>
            <person name="Sallet E."/>
            <person name="Samain S."/>
            <person name="Samson N."/>
            <person name="Sanders I."/>
            <person name="Saurat O."/>
            <person name="Scarpelli C."/>
            <person name="Schiex T."/>
            <person name="Segurens B."/>
            <person name="Severin A.J."/>
            <person name="Sherrier D.J."/>
            <person name="Shi R."/>
            <person name="Sims S."/>
            <person name="Singer S.R."/>
            <person name="Sinharoy S."/>
            <person name="Sterck L."/>
            <person name="Viollet A."/>
            <person name="Wang B.B."/>
            <person name="Wang K."/>
            <person name="Wang M."/>
            <person name="Wang X."/>
            <person name="Warfsmann J."/>
            <person name="Weissenbach J."/>
            <person name="White D.D."/>
            <person name="White J.D."/>
            <person name="Wiley G.B."/>
            <person name="Wincker P."/>
            <person name="Xing Y."/>
            <person name="Yang L."/>
            <person name="Yao Z."/>
            <person name="Ying F."/>
            <person name="Zhai J."/>
            <person name="Zhou L."/>
            <person name="Zuber A."/>
            <person name="Denarie J."/>
            <person name="Dixon R.A."/>
            <person name="May G.D."/>
            <person name="Schwartz D.C."/>
            <person name="Rogers J."/>
            <person name="Quetier F."/>
            <person name="Town C.D."/>
            <person name="Roe B.A."/>
        </authorList>
    </citation>
    <scope>NUCLEOTIDE SEQUENCE [LARGE SCALE GENOMIC DNA]</scope>
    <source>
        <strain evidence="1">A17</strain>
        <strain evidence="3 4">cv. Jemalong A17</strain>
    </source>
</reference>
<reference evidence="3" key="3">
    <citation type="submission" date="2015-04" db="UniProtKB">
        <authorList>
            <consortium name="EnsemblPlants"/>
        </authorList>
    </citation>
    <scope>IDENTIFICATION</scope>
    <source>
        <strain evidence="3">cv. Jemalong A17</strain>
    </source>
</reference>
<dbReference type="AlphaFoldDB" id="G7K120"/>
<accession>G7K120</accession>
<dbReference type="HOGENOM" id="CLU_2162167_0_0_1"/>
<reference evidence="1 4" key="2">
    <citation type="journal article" date="2014" name="BMC Genomics">
        <title>An improved genome release (version Mt4.0) for the model legume Medicago truncatula.</title>
        <authorList>
            <person name="Tang H."/>
            <person name="Krishnakumar V."/>
            <person name="Bidwell S."/>
            <person name="Rosen B."/>
            <person name="Chan A."/>
            <person name="Zhou S."/>
            <person name="Gentzbittel L."/>
            <person name="Childs K.L."/>
            <person name="Yandell M."/>
            <person name="Gundlach H."/>
            <person name="Mayer K.F."/>
            <person name="Schwartz D.C."/>
            <person name="Town C.D."/>
        </authorList>
    </citation>
    <scope>GENOME REANNOTATION</scope>
    <source>
        <strain evidence="3 4">cv. Jemalong A17</strain>
    </source>
</reference>
<dbReference type="EMBL" id="PSQE01000005">
    <property type="protein sequence ID" value="RHN53874.1"/>
    <property type="molecule type" value="Genomic_DNA"/>
</dbReference>
<dbReference type="EnsemblPlants" id="AES94446">
    <property type="protein sequence ID" value="AES94446"/>
    <property type="gene ID" value="MTR_5g014460"/>
</dbReference>
<dbReference type="EMBL" id="CM001221">
    <property type="protein sequence ID" value="AES94446.1"/>
    <property type="molecule type" value="Genomic_DNA"/>
</dbReference>
<proteinExistence type="predicted"/>
<evidence type="ECO:0000313" key="2">
    <source>
        <dbReference type="EMBL" id="RHN53874.1"/>
    </source>
</evidence>
<sequence length="111" mass="12036">MSYFKVSLVNPDSRLLVGVVADKFIAASLVKVIVGSFTLDGKKNGLNNLKYEPSSASLSQLVAFGTPTNATTHGPSSESLGVNENNLFCQRPEIYNKIIQPIPTMSMYQQP</sequence>
<gene>
    <name evidence="3" type="primary">11429392</name>
    <name evidence="1" type="ordered locus">MTR_5g014460</name>
    <name evidence="2" type="ORF">MtrunA17_Chr5g0400611</name>
</gene>
<dbReference type="GO" id="GO:0003677">
    <property type="term" value="F:DNA binding"/>
    <property type="evidence" value="ECO:0007669"/>
    <property type="project" value="UniProtKB-KW"/>
</dbReference>
<dbReference type="PaxDb" id="3880-AES94446"/>
<dbReference type="Proteomes" id="UP000265566">
    <property type="component" value="Chromosome 5"/>
</dbReference>
<name>G7K120_MEDTR</name>
<protein>
    <submittedName>
        <fullName evidence="1">DNA-binding protein, putative</fullName>
    </submittedName>
</protein>
<evidence type="ECO:0000313" key="1">
    <source>
        <dbReference type="EMBL" id="AES94446.1"/>
    </source>
</evidence>
<evidence type="ECO:0000313" key="3">
    <source>
        <dbReference type="EnsemblPlants" id="AES94446"/>
    </source>
</evidence>
<keyword evidence="1" id="KW-0238">DNA-binding</keyword>
<organism evidence="1 4">
    <name type="scientific">Medicago truncatula</name>
    <name type="common">Barrel medic</name>
    <name type="synonym">Medicago tribuloides</name>
    <dbReference type="NCBI Taxonomy" id="3880"/>
    <lineage>
        <taxon>Eukaryota</taxon>
        <taxon>Viridiplantae</taxon>
        <taxon>Streptophyta</taxon>
        <taxon>Embryophyta</taxon>
        <taxon>Tracheophyta</taxon>
        <taxon>Spermatophyta</taxon>
        <taxon>Magnoliopsida</taxon>
        <taxon>eudicotyledons</taxon>
        <taxon>Gunneridae</taxon>
        <taxon>Pentapetalae</taxon>
        <taxon>rosids</taxon>
        <taxon>fabids</taxon>
        <taxon>Fabales</taxon>
        <taxon>Fabaceae</taxon>
        <taxon>Papilionoideae</taxon>
        <taxon>50 kb inversion clade</taxon>
        <taxon>NPAAA clade</taxon>
        <taxon>Hologalegina</taxon>
        <taxon>IRL clade</taxon>
        <taxon>Trifolieae</taxon>
        <taxon>Medicago</taxon>
    </lineage>
</organism>
<dbReference type="Proteomes" id="UP000002051">
    <property type="component" value="Chromosome 5"/>
</dbReference>
<keyword evidence="4" id="KW-1185">Reference proteome</keyword>